<accession>A0AAJ4S0Y7</accession>
<evidence type="ECO:0000313" key="2">
    <source>
        <dbReference type="EMBL" id="RSU99163.1"/>
    </source>
</evidence>
<dbReference type="GO" id="GO:0042262">
    <property type="term" value="P:DNA protection"/>
    <property type="evidence" value="ECO:0007669"/>
    <property type="project" value="InterPro"/>
</dbReference>
<dbReference type="GO" id="GO:0003690">
    <property type="term" value="F:double-stranded DNA binding"/>
    <property type="evidence" value="ECO:0007669"/>
    <property type="project" value="InterPro"/>
</dbReference>
<dbReference type="SUPFAM" id="SSF161266">
    <property type="entry name" value="Gam-like"/>
    <property type="match status" value="1"/>
</dbReference>
<dbReference type="Proteomes" id="UP000286681">
    <property type="component" value="Unassembled WGS sequence"/>
</dbReference>
<name>A0AAJ4S0Y7_9SPHN</name>
<feature type="compositionally biased region" description="Low complexity" evidence="1">
    <location>
        <begin position="31"/>
        <end position="57"/>
    </location>
</feature>
<comment type="caution">
    <text evidence="2">The sequence shown here is derived from an EMBL/GenBank/DDBJ whole genome shotgun (WGS) entry which is preliminary data.</text>
</comment>
<gene>
    <name evidence="2" type="ORF">CA257_21160</name>
</gene>
<organism evidence="2 3">
    <name type="scientific">Sphingomonas koreensis</name>
    <dbReference type="NCBI Taxonomy" id="93064"/>
    <lineage>
        <taxon>Bacteria</taxon>
        <taxon>Pseudomonadati</taxon>
        <taxon>Pseudomonadota</taxon>
        <taxon>Alphaproteobacteria</taxon>
        <taxon>Sphingomonadales</taxon>
        <taxon>Sphingomonadaceae</taxon>
        <taxon>Sphingomonas</taxon>
    </lineage>
</organism>
<evidence type="ECO:0000256" key="1">
    <source>
        <dbReference type="SAM" id="MobiDB-lite"/>
    </source>
</evidence>
<feature type="region of interest" description="Disordered" evidence="1">
    <location>
        <begin position="1"/>
        <end position="57"/>
    </location>
</feature>
<protein>
    <submittedName>
        <fullName evidence="2">Uncharacterized protein</fullName>
    </submittedName>
</protein>
<evidence type="ECO:0000313" key="3">
    <source>
        <dbReference type="Proteomes" id="UP000286681"/>
    </source>
</evidence>
<dbReference type="AlphaFoldDB" id="A0AAJ4S0Y7"/>
<sequence>MVECGSDDRRRPAPRDDRRDAGQQDRRRSRAAAADLARARAWQRRAPGAGRRSARARAPLGAARMTIEPPKDLAAATRLLERIAKLDARIAGRHATRVALIAKINAAADKLLVPALAQRERLVELLKPWWSSDEAKAARGTAKSMVLGGCKIGTKESPASLTYGGKAEDFGLAQLRAEKWAKPLITVSYSVNKTAVREALKAKRSDELIAMGFGEKQDTVFFVTSVKLPTLGR</sequence>
<dbReference type="Pfam" id="PF07352">
    <property type="entry name" value="Phage_Mu_Gam"/>
    <property type="match status" value="1"/>
</dbReference>
<feature type="compositionally biased region" description="Basic and acidic residues" evidence="1">
    <location>
        <begin position="1"/>
        <end position="26"/>
    </location>
</feature>
<dbReference type="InterPro" id="IPR009951">
    <property type="entry name" value="Host-nuc_inhib_Gam"/>
</dbReference>
<dbReference type="EMBL" id="QQWO01000026">
    <property type="protein sequence ID" value="RSU99163.1"/>
    <property type="molecule type" value="Genomic_DNA"/>
</dbReference>
<proteinExistence type="predicted"/>
<reference evidence="2 3" key="1">
    <citation type="submission" date="2018-07" db="EMBL/GenBank/DDBJ databases">
        <title>Genomic and Epidemiologic Investigation of an Indolent Hospital Outbreak.</title>
        <authorList>
            <person name="Johnson R.C."/>
            <person name="Deming C."/>
            <person name="Conlan S."/>
            <person name="Zellmer C.J."/>
            <person name="Michelin A.V."/>
            <person name="Lee-Lin S."/>
            <person name="Thomas P.J."/>
            <person name="Park M."/>
            <person name="Weingarten R.A."/>
            <person name="Less J."/>
            <person name="Dekker J.P."/>
            <person name="Frank K.M."/>
            <person name="Musser K.A."/>
            <person name="Mcquiston J.R."/>
            <person name="Henderson D.K."/>
            <person name="Lau A.F."/>
            <person name="Palmore T.N."/>
            <person name="Segre J.A."/>
        </authorList>
    </citation>
    <scope>NUCLEOTIDE SEQUENCE [LARGE SCALE GENOMIC DNA]</scope>
    <source>
        <strain evidence="2 3">SK-NIH.Env10_0317</strain>
    </source>
</reference>